<comment type="caution">
    <text evidence="1">The sequence shown here is derived from an EMBL/GenBank/DDBJ whole genome shotgun (WGS) entry which is preliminary data.</text>
</comment>
<proteinExistence type="predicted"/>
<name>A0ACC7Y1E9_9ACTN</name>
<keyword evidence="2" id="KW-1185">Reference proteome</keyword>
<dbReference type="Proteomes" id="UP000556843">
    <property type="component" value="Unassembled WGS sequence"/>
</dbReference>
<reference evidence="1" key="1">
    <citation type="submission" date="2020-03" db="EMBL/GenBank/DDBJ databases">
        <title>Complete genome sequence of sixteen Streptomyces strains facilitates identification of candidate genes involved in plant growth-promotion in grain legumes and cereals.</title>
        <authorList>
            <person name="Gopalakrishnan S."/>
            <person name="Thakur V."/>
            <person name="Saxena R."/>
            <person name="Vadlamudi S."/>
            <person name="Purohit S."/>
            <person name="Kumar V."/>
            <person name="Rathore A."/>
            <person name="Chitikineni A."/>
            <person name="Varshney R.K."/>
        </authorList>
    </citation>
    <scope>NUCLEOTIDE SEQUENCE</scope>
    <source>
        <strain evidence="1">CAI-93</strain>
    </source>
</reference>
<evidence type="ECO:0000313" key="1">
    <source>
        <dbReference type="EMBL" id="NUV75620.1"/>
    </source>
</evidence>
<accession>A0ACC7Y1E9</accession>
<dbReference type="EMBL" id="JAANNW010000012">
    <property type="protein sequence ID" value="NUV75620.1"/>
    <property type="molecule type" value="Genomic_DNA"/>
</dbReference>
<organism evidence="1 2">
    <name type="scientific">Streptomyces fungicidicus</name>
    <dbReference type="NCBI Taxonomy" id="68203"/>
    <lineage>
        <taxon>Bacteria</taxon>
        <taxon>Bacillati</taxon>
        <taxon>Actinomycetota</taxon>
        <taxon>Actinomycetes</taxon>
        <taxon>Kitasatosporales</taxon>
        <taxon>Streptomycetaceae</taxon>
        <taxon>Streptomyces</taxon>
    </lineage>
</organism>
<evidence type="ECO:0000313" key="2">
    <source>
        <dbReference type="Proteomes" id="UP000556843"/>
    </source>
</evidence>
<sequence>MTEAGLLDRECRGTWAWYSINEEGLKAICAILDPAI</sequence>
<gene>
    <name evidence="1" type="ORF">G6W56_15890</name>
</gene>
<protein>
    <submittedName>
        <fullName evidence="1">Uncharacterized protein</fullName>
    </submittedName>
</protein>